<dbReference type="Proteomes" id="UP000234505">
    <property type="component" value="Unassembled WGS sequence"/>
</dbReference>
<evidence type="ECO:0000313" key="4">
    <source>
        <dbReference type="Proteomes" id="UP000234667"/>
    </source>
</evidence>
<dbReference type="AlphaFoldDB" id="A0A2K0KE55"/>
<dbReference type="EMBL" id="PIDR01001935">
    <property type="protein sequence ID" value="PLO60089.1"/>
    <property type="molecule type" value="Genomic_DNA"/>
</dbReference>
<evidence type="ECO:0000313" key="1">
    <source>
        <dbReference type="EMBL" id="PLL21949.1"/>
    </source>
</evidence>
<organism evidence="2 4">
    <name type="scientific">Klebsiella michiganensis</name>
    <dbReference type="NCBI Taxonomy" id="1134687"/>
    <lineage>
        <taxon>Bacteria</taxon>
        <taxon>Pseudomonadati</taxon>
        <taxon>Pseudomonadota</taxon>
        <taxon>Gammaproteobacteria</taxon>
        <taxon>Enterobacterales</taxon>
        <taxon>Enterobacteriaceae</taxon>
        <taxon>Klebsiella/Raoultella group</taxon>
        <taxon>Klebsiella</taxon>
    </lineage>
</organism>
<evidence type="ECO:0000313" key="3">
    <source>
        <dbReference type="Proteomes" id="UP000234505"/>
    </source>
</evidence>
<gene>
    <name evidence="2" type="ORF">CWN49_34680</name>
    <name evidence="1" type="ORF">CWN50_29850</name>
</gene>
<comment type="caution">
    <text evidence="2">The sequence shown here is derived from an EMBL/GenBank/DDBJ whole genome shotgun (WGS) entry which is preliminary data.</text>
</comment>
<dbReference type="Proteomes" id="UP000234667">
    <property type="component" value="Unassembled WGS sequence"/>
</dbReference>
<sequence length="70" mass="8215">MALAAIRKRNYRHFMSLFAVVPRTKEHIQNNIIIIINTFRPSSRFTLRKYVHARSPTRTHLQPPVDNTDG</sequence>
<proteinExistence type="predicted"/>
<reference evidence="3 4" key="1">
    <citation type="submission" date="2017-11" db="EMBL/GenBank/DDBJ databases">
        <authorList>
            <person name="Han C.G."/>
        </authorList>
    </citation>
    <scope>NUCLEOTIDE SEQUENCE [LARGE SCALE GENOMIC DNA]</scope>
    <source>
        <strain evidence="2 4">A10</strain>
        <strain evidence="1 3">A11</strain>
    </source>
</reference>
<accession>A0A2K0KE55</accession>
<name>A0A2K0KE55_9ENTR</name>
<reference evidence="3 4" key="2">
    <citation type="submission" date="2018-01" db="EMBL/GenBank/DDBJ databases">
        <title>Genomic study of Klebsiella pneumoniae.</title>
        <authorList>
            <person name="Yang Y."/>
            <person name="Bicalho R."/>
        </authorList>
    </citation>
    <scope>NUCLEOTIDE SEQUENCE [LARGE SCALE GENOMIC DNA]</scope>
    <source>
        <strain evidence="2 4">A10</strain>
        <strain evidence="1 3">A11</strain>
    </source>
</reference>
<evidence type="ECO:0000313" key="2">
    <source>
        <dbReference type="EMBL" id="PLO60089.1"/>
    </source>
</evidence>
<dbReference type="EMBL" id="PIDS01001551">
    <property type="protein sequence ID" value="PLL21949.1"/>
    <property type="molecule type" value="Genomic_DNA"/>
</dbReference>
<protein>
    <submittedName>
        <fullName evidence="2">Uncharacterized protein</fullName>
    </submittedName>
</protein>